<feature type="region of interest" description="Disordered" evidence="1">
    <location>
        <begin position="13"/>
        <end position="35"/>
    </location>
</feature>
<dbReference type="EC" id="2.1.1.45" evidence="2"/>
<dbReference type="EMBL" id="UGJR01000002">
    <property type="protein sequence ID" value="STR44131.1"/>
    <property type="molecule type" value="Genomic_DNA"/>
</dbReference>
<accession>A0A7H4M6V5</accession>
<name>A0A7H4M6V5_9ENTR</name>
<dbReference type="AlphaFoldDB" id="A0A7H4M6V5"/>
<evidence type="ECO:0000313" key="3">
    <source>
        <dbReference type="Proteomes" id="UP000255050"/>
    </source>
</evidence>
<dbReference type="SUPFAM" id="SSF55831">
    <property type="entry name" value="Thymidylate synthase/dCMP hydroxymethylase"/>
    <property type="match status" value="1"/>
</dbReference>
<comment type="caution">
    <text evidence="2">The sequence shown here is derived from an EMBL/GenBank/DDBJ whole genome shotgun (WGS) entry which is preliminary data.</text>
</comment>
<feature type="compositionally biased region" description="Basic and acidic residues" evidence="1">
    <location>
        <begin position="13"/>
        <end position="23"/>
    </location>
</feature>
<dbReference type="GO" id="GO:0032259">
    <property type="term" value="P:methylation"/>
    <property type="evidence" value="ECO:0007669"/>
    <property type="project" value="UniProtKB-KW"/>
</dbReference>
<reference evidence="2 3" key="1">
    <citation type="submission" date="2018-06" db="EMBL/GenBank/DDBJ databases">
        <authorList>
            <consortium name="Pathogen Informatics"/>
            <person name="Doyle S."/>
        </authorList>
    </citation>
    <scope>NUCLEOTIDE SEQUENCE [LARGE SCALE GENOMIC DNA]</scope>
    <source>
        <strain evidence="2 3">NCTC11694</strain>
    </source>
</reference>
<keyword evidence="2" id="KW-0489">Methyltransferase</keyword>
<evidence type="ECO:0000256" key="1">
    <source>
        <dbReference type="SAM" id="MobiDB-lite"/>
    </source>
</evidence>
<dbReference type="GO" id="GO:0004799">
    <property type="term" value="F:thymidylate synthase activity"/>
    <property type="evidence" value="ECO:0007669"/>
    <property type="project" value="UniProtKB-EC"/>
</dbReference>
<dbReference type="Proteomes" id="UP000255050">
    <property type="component" value="Unassembled WGS sequence"/>
</dbReference>
<organism evidence="2 3">
    <name type="scientific">Klebsiella michiganensis</name>
    <dbReference type="NCBI Taxonomy" id="1134687"/>
    <lineage>
        <taxon>Bacteria</taxon>
        <taxon>Pseudomonadati</taxon>
        <taxon>Pseudomonadota</taxon>
        <taxon>Gammaproteobacteria</taxon>
        <taxon>Enterobacterales</taxon>
        <taxon>Enterobacteriaceae</taxon>
        <taxon>Klebsiella/Raoultella group</taxon>
        <taxon>Klebsiella</taxon>
    </lineage>
</organism>
<evidence type="ECO:0000313" key="2">
    <source>
        <dbReference type="EMBL" id="STR44131.1"/>
    </source>
</evidence>
<proteinExistence type="predicted"/>
<keyword evidence="2" id="KW-0808">Transferase</keyword>
<dbReference type="InterPro" id="IPR036926">
    <property type="entry name" value="Thymidate_synth/dCMP_Mease_sf"/>
</dbReference>
<protein>
    <submittedName>
        <fullName evidence="2">Thymidylate synthase</fullName>
        <ecNumber evidence="2">2.1.1.45</ecNumber>
    </submittedName>
</protein>
<sequence length="35" mass="4182">MKQYLDLMQKVLDEGTQKNDRTVPHRLHLRSPDAF</sequence>
<gene>
    <name evidence="2" type="primary">thyA_1</name>
    <name evidence="2" type="ORF">NCTC11694_05426</name>
</gene>